<reference evidence="3 4" key="2">
    <citation type="journal article" date="2017" name="Genome Announc.">
        <title>Draft Genome Sequences of Four Alkaliphilic Bacteria Belonging to the Anaerobacillus Genus.</title>
        <authorList>
            <person name="Bassil N.M."/>
            <person name="Lloyd J.R."/>
        </authorList>
    </citation>
    <scope>NUCLEOTIDE SEQUENCE [LARGE SCALE GENOMIC DNA]</scope>
    <source>
        <strain evidence="3 4">NB2006</strain>
    </source>
</reference>
<feature type="transmembrane region" description="Helical" evidence="1">
    <location>
        <begin position="62"/>
        <end position="84"/>
    </location>
</feature>
<reference evidence="3 4" key="3">
    <citation type="journal article" date="2019" name="Int. J. Syst. Evol. Microbiol.">
        <title>Anaerobacillus isosaccharinicus sp. nov., an alkaliphilic bacterium which degrades isosaccharinic acid.</title>
        <authorList>
            <person name="Bassil N.M."/>
            <person name="Lloyd J.R."/>
        </authorList>
    </citation>
    <scope>NUCLEOTIDE SEQUENCE [LARGE SCALE GENOMIC DNA]</scope>
    <source>
        <strain evidence="3 4">NB2006</strain>
    </source>
</reference>
<evidence type="ECO:0000313" key="4">
    <source>
        <dbReference type="Proteomes" id="UP000180175"/>
    </source>
</evidence>
<dbReference type="EMBL" id="CP063356">
    <property type="protein sequence ID" value="QOY38378.1"/>
    <property type="molecule type" value="Genomic_DNA"/>
</dbReference>
<proteinExistence type="predicted"/>
<name>A0A1S2LCU2_9BACI</name>
<feature type="transmembrane region" description="Helical" evidence="1">
    <location>
        <begin position="121"/>
        <end position="138"/>
    </location>
</feature>
<evidence type="ECO:0000256" key="1">
    <source>
        <dbReference type="SAM" id="Phobius"/>
    </source>
</evidence>
<accession>A0A1S2LCU2</accession>
<sequence length="174" mass="21246">MFHYSLTFGMILGLLLSRKWHKWRDSFVPFLFFALFNLYYHFLGHSTGRWLWELRKPIVNEFLTKSIYCFIIFPCWTILFLSFYPTHRKSWYYGKWIITSVLLELIAKEMGYFHYTNGWHIGWTFFFYLTMYPILRLAQVRQGQAILASFIIIIFYLWVFNYFPIIFEASGVNK</sequence>
<dbReference type="EMBL" id="LQXD01000152">
    <property type="protein sequence ID" value="OIJ09547.1"/>
    <property type="molecule type" value="Genomic_DNA"/>
</dbReference>
<evidence type="ECO:0000313" key="3">
    <source>
        <dbReference type="EMBL" id="QOY38378.1"/>
    </source>
</evidence>
<reference evidence="2 4" key="1">
    <citation type="submission" date="2016-10" db="EMBL/GenBank/DDBJ databases">
        <title>Draft genome sequences of four alkaliphilic bacteria belonging to the Anaerobacillus genus.</title>
        <authorList>
            <person name="Bassil N.M."/>
            <person name="Lloyd J.R."/>
        </authorList>
    </citation>
    <scope>NUCLEOTIDE SEQUENCE [LARGE SCALE GENOMIC DNA]</scope>
    <source>
        <strain evidence="2 4">NB2006</strain>
    </source>
</reference>
<keyword evidence="4" id="KW-1185">Reference proteome</keyword>
<dbReference type="RefSeq" id="WP_071318287.1">
    <property type="nucleotide sequence ID" value="NZ_CP063356.2"/>
</dbReference>
<dbReference type="OrthoDB" id="2628935at2"/>
<keyword evidence="1" id="KW-0472">Membrane</keyword>
<protein>
    <submittedName>
        <fullName evidence="2">Uncharacterized protein</fullName>
    </submittedName>
</protein>
<dbReference type="Proteomes" id="UP000180175">
    <property type="component" value="Chromosome"/>
</dbReference>
<dbReference type="KEGG" id="aia:AWH56_013090"/>
<dbReference type="InterPro" id="IPR048147">
    <property type="entry name" value="CBO0543-like"/>
</dbReference>
<organism evidence="2 4">
    <name type="scientific">Anaerobacillus isosaccharinicus</name>
    <dbReference type="NCBI Taxonomy" id="1532552"/>
    <lineage>
        <taxon>Bacteria</taxon>
        <taxon>Bacillati</taxon>
        <taxon>Bacillota</taxon>
        <taxon>Bacilli</taxon>
        <taxon>Bacillales</taxon>
        <taxon>Bacillaceae</taxon>
        <taxon>Anaerobacillus</taxon>
    </lineage>
</organism>
<keyword evidence="1" id="KW-0812">Transmembrane</keyword>
<keyword evidence="1" id="KW-1133">Transmembrane helix</keyword>
<feature type="transmembrane region" description="Helical" evidence="1">
    <location>
        <begin position="145"/>
        <end position="167"/>
    </location>
</feature>
<gene>
    <name evidence="3" type="ORF">AWH56_013090</name>
    <name evidence="2" type="ORF">AWH56_17625</name>
</gene>
<evidence type="ECO:0000313" key="2">
    <source>
        <dbReference type="EMBL" id="OIJ09547.1"/>
    </source>
</evidence>
<dbReference type="NCBIfam" id="NF041644">
    <property type="entry name" value="CBO0543_fam"/>
    <property type="match status" value="1"/>
</dbReference>
<dbReference type="AlphaFoldDB" id="A0A1S2LCU2"/>
<reference evidence="3" key="4">
    <citation type="submission" date="2020-10" db="EMBL/GenBank/DDBJ databases">
        <authorList>
            <person name="Bassil N.M."/>
            <person name="Lloyd J.R."/>
        </authorList>
    </citation>
    <scope>NUCLEOTIDE SEQUENCE</scope>
    <source>
        <strain evidence="3">NB2006</strain>
    </source>
</reference>
<feature type="transmembrane region" description="Helical" evidence="1">
    <location>
        <begin position="26"/>
        <end position="42"/>
    </location>
</feature>